<evidence type="ECO:0000313" key="2">
    <source>
        <dbReference type="EMBL" id="GMS80792.1"/>
    </source>
</evidence>
<name>A0AAV5SE15_9BILA</name>
<accession>A0AAV5SE15</accession>
<dbReference type="Proteomes" id="UP001432027">
    <property type="component" value="Unassembled WGS sequence"/>
</dbReference>
<keyword evidence="1" id="KW-0732">Signal</keyword>
<gene>
    <name evidence="2" type="ORF">PENTCL1PPCAC_2967</name>
</gene>
<protein>
    <recommendedName>
        <fullName evidence="4">Secreted protein</fullName>
    </recommendedName>
</protein>
<evidence type="ECO:0008006" key="4">
    <source>
        <dbReference type="Google" id="ProtNLM"/>
    </source>
</evidence>
<organism evidence="2 3">
    <name type="scientific">Pristionchus entomophagus</name>
    <dbReference type="NCBI Taxonomy" id="358040"/>
    <lineage>
        <taxon>Eukaryota</taxon>
        <taxon>Metazoa</taxon>
        <taxon>Ecdysozoa</taxon>
        <taxon>Nematoda</taxon>
        <taxon>Chromadorea</taxon>
        <taxon>Rhabditida</taxon>
        <taxon>Rhabditina</taxon>
        <taxon>Diplogasteromorpha</taxon>
        <taxon>Diplogasteroidea</taxon>
        <taxon>Neodiplogasteridae</taxon>
        <taxon>Pristionchus</taxon>
    </lineage>
</organism>
<proteinExistence type="predicted"/>
<feature type="non-terminal residue" evidence="2">
    <location>
        <position position="1"/>
    </location>
</feature>
<evidence type="ECO:0000313" key="3">
    <source>
        <dbReference type="Proteomes" id="UP001432027"/>
    </source>
</evidence>
<dbReference type="AlphaFoldDB" id="A0AAV5SE15"/>
<feature type="chain" id="PRO_5044011515" description="Secreted protein" evidence="1">
    <location>
        <begin position="28"/>
        <end position="98"/>
    </location>
</feature>
<sequence length="98" mass="10891">PVMGGLLVSPLSLLFLFSPFLLHFSSAITEPCPHDQACLIFVFKPHDDSYIVAPTRKNKFPYREIGNLSGFALHHITSIIGQPSTQQTLEKETVLLVI</sequence>
<comment type="caution">
    <text evidence="2">The sequence shown here is derived from an EMBL/GenBank/DDBJ whole genome shotgun (WGS) entry which is preliminary data.</text>
</comment>
<evidence type="ECO:0000256" key="1">
    <source>
        <dbReference type="SAM" id="SignalP"/>
    </source>
</evidence>
<reference evidence="2" key="1">
    <citation type="submission" date="2023-10" db="EMBL/GenBank/DDBJ databases">
        <title>Genome assembly of Pristionchus species.</title>
        <authorList>
            <person name="Yoshida K."/>
            <person name="Sommer R.J."/>
        </authorList>
    </citation>
    <scope>NUCLEOTIDE SEQUENCE</scope>
    <source>
        <strain evidence="2">RS0144</strain>
    </source>
</reference>
<feature type="signal peptide" evidence="1">
    <location>
        <begin position="1"/>
        <end position="27"/>
    </location>
</feature>
<dbReference type="EMBL" id="BTSX01000001">
    <property type="protein sequence ID" value="GMS80792.1"/>
    <property type="molecule type" value="Genomic_DNA"/>
</dbReference>
<keyword evidence="3" id="KW-1185">Reference proteome</keyword>